<accession>A0A515CZ80</accession>
<dbReference type="AlphaFoldDB" id="A0A515CZ80"/>
<dbReference type="Pfam" id="PF03466">
    <property type="entry name" value="LysR_substrate"/>
    <property type="match status" value="1"/>
</dbReference>
<evidence type="ECO:0000256" key="3">
    <source>
        <dbReference type="ARBA" id="ARBA00023015"/>
    </source>
</evidence>
<dbReference type="PANTHER" id="PTHR30537">
    <property type="entry name" value="HTH-TYPE TRANSCRIPTIONAL REGULATOR"/>
    <property type="match status" value="1"/>
</dbReference>
<keyword evidence="5" id="KW-0804">Transcription</keyword>
<evidence type="ECO:0000259" key="6">
    <source>
        <dbReference type="PROSITE" id="PS50931"/>
    </source>
</evidence>
<reference evidence="7 8" key="1">
    <citation type="submission" date="2018-11" db="EMBL/GenBank/DDBJ databases">
        <title>The first complete genome of Serratia liquefaciens isolated from metalophyte plant revel distinctness adaptive mechanisms in an extreme habitat.</title>
        <authorList>
            <person name="Caneschi W.L."/>
            <person name="Sanchez A.B."/>
            <person name="Felestrino E.B."/>
            <person name="Assis R.A.B."/>
            <person name="Lemes C.G.C."/>
            <person name="Cordeiro I.F."/>
            <person name="Fonseca N.P."/>
            <person name="Villa M."/>
            <person name="Vieira I.T."/>
            <person name="Moraes L.A."/>
            <person name="Kamino L.H.Y."/>
            <person name="do Carmo F."/>
            <person name="Garcia C.M."/>
            <person name="Almeida N.F."/>
            <person name="Silva R.S."/>
            <person name="Ferro J.A."/>
            <person name="Ferro M.I.T."/>
            <person name="Varani A.M."/>
            <person name="Ferreira R.M."/>
            <person name="dos Santos V.L."/>
            <person name="Silva U.C."/>
            <person name="Setubal J.C."/>
            <person name="Moreira L.M."/>
        </authorList>
    </citation>
    <scope>NUCLEOTIDE SEQUENCE [LARGE SCALE GENOMIC DNA]</scope>
    <source>
        <strain evidence="7 8">FG3</strain>
    </source>
</reference>
<evidence type="ECO:0000313" key="8">
    <source>
        <dbReference type="Proteomes" id="UP000317572"/>
    </source>
</evidence>
<dbReference type="PANTHER" id="PTHR30537:SF5">
    <property type="entry name" value="HTH-TYPE TRANSCRIPTIONAL ACTIVATOR TTDR-RELATED"/>
    <property type="match status" value="1"/>
</dbReference>
<dbReference type="PROSITE" id="PS50931">
    <property type="entry name" value="HTH_LYSR"/>
    <property type="match status" value="1"/>
</dbReference>
<organism evidence="7 8">
    <name type="scientific">Serratia liquefaciens</name>
    <dbReference type="NCBI Taxonomy" id="614"/>
    <lineage>
        <taxon>Bacteria</taxon>
        <taxon>Pseudomonadati</taxon>
        <taxon>Pseudomonadota</taxon>
        <taxon>Gammaproteobacteria</taxon>
        <taxon>Enterobacterales</taxon>
        <taxon>Yersiniaceae</taxon>
        <taxon>Serratia</taxon>
    </lineage>
</organism>
<keyword evidence="3" id="KW-0805">Transcription regulation</keyword>
<comment type="similarity">
    <text evidence="1">Belongs to the LysR transcriptional regulatory family.</text>
</comment>
<dbReference type="EMBL" id="CP033893">
    <property type="protein sequence ID" value="QDL33440.1"/>
    <property type="molecule type" value="Genomic_DNA"/>
</dbReference>
<dbReference type="Proteomes" id="UP000317572">
    <property type="component" value="Chromosome"/>
</dbReference>
<dbReference type="Gene3D" id="3.40.190.290">
    <property type="match status" value="1"/>
</dbReference>
<evidence type="ECO:0000256" key="2">
    <source>
        <dbReference type="ARBA" id="ARBA00022491"/>
    </source>
</evidence>
<feature type="domain" description="HTH lysR-type" evidence="6">
    <location>
        <begin position="15"/>
        <end position="72"/>
    </location>
</feature>
<name>A0A515CZ80_SERLI</name>
<keyword evidence="4" id="KW-0238">DNA-binding</keyword>
<dbReference type="SUPFAM" id="SSF46785">
    <property type="entry name" value="Winged helix' DNA-binding domain"/>
    <property type="match status" value="1"/>
</dbReference>
<evidence type="ECO:0000313" key="7">
    <source>
        <dbReference type="EMBL" id="QDL33440.1"/>
    </source>
</evidence>
<dbReference type="InterPro" id="IPR058163">
    <property type="entry name" value="LysR-type_TF_proteobact-type"/>
</dbReference>
<dbReference type="InterPro" id="IPR036390">
    <property type="entry name" value="WH_DNA-bd_sf"/>
</dbReference>
<dbReference type="InterPro" id="IPR000847">
    <property type="entry name" value="LysR_HTH_N"/>
</dbReference>
<dbReference type="GO" id="GO:0003700">
    <property type="term" value="F:DNA-binding transcription factor activity"/>
    <property type="evidence" value="ECO:0007669"/>
    <property type="project" value="InterPro"/>
</dbReference>
<evidence type="ECO:0000256" key="4">
    <source>
        <dbReference type="ARBA" id="ARBA00023125"/>
    </source>
</evidence>
<keyword evidence="2" id="KW-0678">Repressor</keyword>
<dbReference type="STRING" id="614.XJ20_18090"/>
<dbReference type="GO" id="GO:0003677">
    <property type="term" value="F:DNA binding"/>
    <property type="evidence" value="ECO:0007669"/>
    <property type="project" value="UniProtKB-KW"/>
</dbReference>
<sequence length="309" mass="34798">MLNYGRRGPKMRQLMNMNALQDFISVITHGSFSAASRATMTPKASISRRIRQLEDELQTRLFERTNTGFTLTAEGTLLFERIKPLVNELNDIKTDMMEQTGSPSGKLRISVPPVIAFDTLGKLAARYRALYPLVELELIADSRLVDPIREGFDAVIRVNPMADEEMIGIKIFKETLIFVASPQYREQLALGDPLTELPFISIGTHWKPNQISTVLEGEPRHFNVNTELYISSPFITRSTLISGVGSALLPEALVADDIKAGRLLHLGVSEQPELILWCLYPSRRYVTGRLRAFIDLLKETFSQESSIHH</sequence>
<dbReference type="InterPro" id="IPR005119">
    <property type="entry name" value="LysR_subst-bd"/>
</dbReference>
<dbReference type="Pfam" id="PF00126">
    <property type="entry name" value="HTH_1"/>
    <property type="match status" value="1"/>
</dbReference>
<evidence type="ECO:0000256" key="5">
    <source>
        <dbReference type="ARBA" id="ARBA00023163"/>
    </source>
</evidence>
<dbReference type="SUPFAM" id="SSF53850">
    <property type="entry name" value="Periplasmic binding protein-like II"/>
    <property type="match status" value="1"/>
</dbReference>
<dbReference type="InterPro" id="IPR036388">
    <property type="entry name" value="WH-like_DNA-bd_sf"/>
</dbReference>
<evidence type="ECO:0000256" key="1">
    <source>
        <dbReference type="ARBA" id="ARBA00009437"/>
    </source>
</evidence>
<dbReference type="Gene3D" id="1.10.10.10">
    <property type="entry name" value="Winged helix-like DNA-binding domain superfamily/Winged helix DNA-binding domain"/>
    <property type="match status" value="1"/>
</dbReference>
<protein>
    <submittedName>
        <fullName evidence="7">LysR family transcriptional regulator</fullName>
    </submittedName>
</protein>
<proteinExistence type="inferred from homology"/>
<dbReference type="FunFam" id="1.10.10.10:FF:000001">
    <property type="entry name" value="LysR family transcriptional regulator"/>
    <property type="match status" value="1"/>
</dbReference>
<dbReference type="CDD" id="cd08422">
    <property type="entry name" value="PBP2_CrgA_like"/>
    <property type="match status" value="1"/>
</dbReference>
<gene>
    <name evidence="7" type="ORF">EGO53_17265</name>
</gene>